<evidence type="ECO:0000256" key="2">
    <source>
        <dbReference type="ARBA" id="ARBA00022472"/>
    </source>
</evidence>
<accession>A0A0D2KHK3</accession>
<dbReference type="Pfam" id="PF02536">
    <property type="entry name" value="mTERF"/>
    <property type="match status" value="1"/>
</dbReference>
<dbReference type="EMBL" id="KK103588">
    <property type="protein sequence ID" value="KIY95288.1"/>
    <property type="molecule type" value="Genomic_DNA"/>
</dbReference>
<keyword evidence="2" id="KW-0806">Transcription termination</keyword>
<keyword evidence="3" id="KW-0809">Transit peptide</keyword>
<evidence type="ECO:0000256" key="3">
    <source>
        <dbReference type="ARBA" id="ARBA00022946"/>
    </source>
</evidence>
<keyword evidence="2" id="KW-0805">Transcription regulation</keyword>
<dbReference type="SMART" id="SM00733">
    <property type="entry name" value="Mterf"/>
    <property type="match status" value="3"/>
</dbReference>
<keyword evidence="5" id="KW-1185">Reference proteome</keyword>
<dbReference type="Proteomes" id="UP000054498">
    <property type="component" value="Unassembled WGS sequence"/>
</dbReference>
<evidence type="ECO:0000313" key="4">
    <source>
        <dbReference type="EMBL" id="KIY95288.1"/>
    </source>
</evidence>
<protein>
    <recommendedName>
        <fullName evidence="6">mTERF domain-containing protein</fullName>
    </recommendedName>
</protein>
<dbReference type="AlphaFoldDB" id="A0A0D2KHK3"/>
<dbReference type="KEGG" id="mng:MNEG_12675"/>
<proteinExistence type="inferred from homology"/>
<name>A0A0D2KHK3_9CHLO</name>
<dbReference type="OrthoDB" id="637682at2759"/>
<evidence type="ECO:0000256" key="1">
    <source>
        <dbReference type="ARBA" id="ARBA00007692"/>
    </source>
</evidence>
<sequence>MQLRGDSLVRQCRIDAWQVIQGGSDPVYVAAATYLKSIGFVNQAEVARVLDIATNPNSLFVQYNDAKRSRNASARELTVEDDMAPVVEYLKSRGLSTPEVVAVVAGHPPVLSYSVEERLAPFWDYMQDTVGLQDVGAVIAKRPSLLGLDLSNLEKIVGYLKSVDTPPETIVKYMMTSI</sequence>
<dbReference type="InterPro" id="IPR038538">
    <property type="entry name" value="MTERF_sf"/>
</dbReference>
<comment type="similarity">
    <text evidence="1">Belongs to the mTERF family.</text>
</comment>
<keyword evidence="2" id="KW-0804">Transcription</keyword>
<dbReference type="Gene3D" id="1.25.70.10">
    <property type="entry name" value="Transcription termination factor 3, mitochondrial"/>
    <property type="match status" value="1"/>
</dbReference>
<evidence type="ECO:0008006" key="6">
    <source>
        <dbReference type="Google" id="ProtNLM"/>
    </source>
</evidence>
<reference evidence="4 5" key="1">
    <citation type="journal article" date="2013" name="BMC Genomics">
        <title>Reconstruction of the lipid metabolism for the microalga Monoraphidium neglectum from its genome sequence reveals characteristics suitable for biofuel production.</title>
        <authorList>
            <person name="Bogen C."/>
            <person name="Al-Dilaimi A."/>
            <person name="Albersmeier A."/>
            <person name="Wichmann J."/>
            <person name="Grundmann M."/>
            <person name="Rupp O."/>
            <person name="Lauersen K.J."/>
            <person name="Blifernez-Klassen O."/>
            <person name="Kalinowski J."/>
            <person name="Goesmann A."/>
            <person name="Mussgnug J.H."/>
            <person name="Kruse O."/>
        </authorList>
    </citation>
    <scope>NUCLEOTIDE SEQUENCE [LARGE SCALE GENOMIC DNA]</scope>
    <source>
        <strain evidence="4 5">SAG 48.87</strain>
    </source>
</reference>
<gene>
    <name evidence="4" type="ORF">MNEG_12675</name>
</gene>
<dbReference type="GO" id="GO:0003676">
    <property type="term" value="F:nucleic acid binding"/>
    <property type="evidence" value="ECO:0007669"/>
    <property type="project" value="InterPro"/>
</dbReference>
<dbReference type="InterPro" id="IPR003690">
    <property type="entry name" value="MTERF"/>
</dbReference>
<evidence type="ECO:0000313" key="5">
    <source>
        <dbReference type="Proteomes" id="UP000054498"/>
    </source>
</evidence>
<dbReference type="RefSeq" id="XP_013894308.1">
    <property type="nucleotide sequence ID" value="XM_014038854.1"/>
</dbReference>
<dbReference type="GeneID" id="25730061"/>
<dbReference type="GO" id="GO:0006353">
    <property type="term" value="P:DNA-templated transcription termination"/>
    <property type="evidence" value="ECO:0007669"/>
    <property type="project" value="UniProtKB-KW"/>
</dbReference>
<organism evidence="4 5">
    <name type="scientific">Monoraphidium neglectum</name>
    <dbReference type="NCBI Taxonomy" id="145388"/>
    <lineage>
        <taxon>Eukaryota</taxon>
        <taxon>Viridiplantae</taxon>
        <taxon>Chlorophyta</taxon>
        <taxon>core chlorophytes</taxon>
        <taxon>Chlorophyceae</taxon>
        <taxon>CS clade</taxon>
        <taxon>Sphaeropleales</taxon>
        <taxon>Selenastraceae</taxon>
        <taxon>Monoraphidium</taxon>
    </lineage>
</organism>